<evidence type="ECO:0000313" key="10">
    <source>
        <dbReference type="EMBL" id="KIP97357.1"/>
    </source>
</evidence>
<feature type="transmembrane region" description="Helical" evidence="8">
    <location>
        <begin position="51"/>
        <end position="77"/>
    </location>
</feature>
<comment type="caution">
    <text evidence="10">The sequence shown here is derived from an EMBL/GenBank/DDBJ whole genome shotgun (WGS) entry which is preliminary data.</text>
</comment>
<feature type="transmembrane region" description="Helical" evidence="8">
    <location>
        <begin position="159"/>
        <end position="176"/>
    </location>
</feature>
<dbReference type="RefSeq" id="WP_231570204.1">
    <property type="nucleotide sequence ID" value="NZ_JXQW01000060.1"/>
</dbReference>
<evidence type="ECO:0000256" key="6">
    <source>
        <dbReference type="ARBA" id="ARBA00022989"/>
    </source>
</evidence>
<dbReference type="PANTHER" id="PTHR43066">
    <property type="entry name" value="RHOMBOID-RELATED PROTEIN"/>
    <property type="match status" value="1"/>
</dbReference>
<comment type="subcellular location">
    <subcellularLocation>
        <location evidence="1">Membrane</location>
        <topology evidence="1">Multi-pass membrane protein</topology>
    </subcellularLocation>
</comment>
<dbReference type="AlphaFoldDB" id="A0A0D0IVX2"/>
<evidence type="ECO:0000256" key="4">
    <source>
        <dbReference type="ARBA" id="ARBA00022692"/>
    </source>
</evidence>
<feature type="transmembrane region" description="Helical" evidence="8">
    <location>
        <begin position="109"/>
        <end position="128"/>
    </location>
</feature>
<name>A0A0D0IVX2_9PSED</name>
<dbReference type="InterPro" id="IPR022764">
    <property type="entry name" value="Peptidase_S54_rhomboid_dom"/>
</dbReference>
<evidence type="ECO:0000256" key="5">
    <source>
        <dbReference type="ARBA" id="ARBA00022801"/>
    </source>
</evidence>
<keyword evidence="3" id="KW-0645">Protease</keyword>
<reference evidence="10 11" key="1">
    <citation type="submission" date="2014-12" db="EMBL/GenBank/DDBJ databases">
        <title>16Stimator: statistical estimation of ribosomal gene copy numbers from draft genome assemblies.</title>
        <authorList>
            <person name="Perisin M.A."/>
            <person name="Vetter M."/>
            <person name="Gilbert J.A."/>
            <person name="Bergelson J."/>
        </authorList>
    </citation>
    <scope>NUCLEOTIDE SEQUENCE [LARGE SCALE GENOMIC DNA]</scope>
    <source>
        <strain evidence="10 11">MEJ086</strain>
    </source>
</reference>
<evidence type="ECO:0000313" key="11">
    <source>
        <dbReference type="Proteomes" id="UP000032068"/>
    </source>
</evidence>
<protein>
    <submittedName>
        <fullName evidence="10">Membrane protein</fullName>
    </submittedName>
</protein>
<comment type="similarity">
    <text evidence="2">Belongs to the peptidase S54 family.</text>
</comment>
<evidence type="ECO:0000256" key="3">
    <source>
        <dbReference type="ARBA" id="ARBA00022670"/>
    </source>
</evidence>
<evidence type="ECO:0000256" key="7">
    <source>
        <dbReference type="ARBA" id="ARBA00023136"/>
    </source>
</evidence>
<evidence type="ECO:0000256" key="8">
    <source>
        <dbReference type="SAM" id="Phobius"/>
    </source>
</evidence>
<sequence>MTLWLLPRLKLLFGIAALMVVLQLVNSLDGYSLNRWGLIPRVLEALPGVLLAPWLHGSWLHLFGNLSGFLVLGALALLESRREFVRASLFIVVASGLLVWLFGRPGIHVGSSGWLFGLWGLLLGRAWFRRSFADLLLAALALVLYGGFFFGLLPQQGVSFEYHLAGALCGGLYASWQRGGQKRRTRKRTRQG</sequence>
<organism evidence="10 11">
    <name type="scientific">Pseudomonas fulva</name>
    <dbReference type="NCBI Taxonomy" id="47880"/>
    <lineage>
        <taxon>Bacteria</taxon>
        <taxon>Pseudomonadati</taxon>
        <taxon>Pseudomonadota</taxon>
        <taxon>Gammaproteobacteria</taxon>
        <taxon>Pseudomonadales</taxon>
        <taxon>Pseudomonadaceae</taxon>
        <taxon>Pseudomonas</taxon>
    </lineage>
</organism>
<dbReference type="Proteomes" id="UP000032068">
    <property type="component" value="Unassembled WGS sequence"/>
</dbReference>
<accession>A0A0D0IVX2</accession>
<dbReference type="Gene3D" id="1.20.1540.10">
    <property type="entry name" value="Rhomboid-like"/>
    <property type="match status" value="1"/>
</dbReference>
<dbReference type="InterPro" id="IPR035952">
    <property type="entry name" value="Rhomboid-like_sf"/>
</dbReference>
<feature type="transmembrane region" description="Helical" evidence="8">
    <location>
        <begin position="135"/>
        <end position="153"/>
    </location>
</feature>
<dbReference type="SUPFAM" id="SSF144091">
    <property type="entry name" value="Rhomboid-like"/>
    <property type="match status" value="1"/>
</dbReference>
<dbReference type="PANTHER" id="PTHR43066:SF1">
    <property type="entry name" value="RHOMBOID PROTEIN 2"/>
    <property type="match status" value="1"/>
</dbReference>
<feature type="domain" description="Peptidase S54 rhomboid" evidence="9">
    <location>
        <begin position="49"/>
        <end position="174"/>
    </location>
</feature>
<dbReference type="Pfam" id="PF01694">
    <property type="entry name" value="Rhomboid"/>
    <property type="match status" value="1"/>
</dbReference>
<dbReference type="GO" id="GO:0004252">
    <property type="term" value="F:serine-type endopeptidase activity"/>
    <property type="evidence" value="ECO:0007669"/>
    <property type="project" value="InterPro"/>
</dbReference>
<keyword evidence="6 8" id="KW-1133">Transmembrane helix</keyword>
<gene>
    <name evidence="10" type="ORF">RU08_19080</name>
</gene>
<keyword evidence="7 8" id="KW-0472">Membrane</keyword>
<dbReference type="EMBL" id="JXQW01000060">
    <property type="protein sequence ID" value="KIP97357.1"/>
    <property type="molecule type" value="Genomic_DNA"/>
</dbReference>
<keyword evidence="4 8" id="KW-0812">Transmembrane</keyword>
<evidence type="ECO:0000259" key="9">
    <source>
        <dbReference type="Pfam" id="PF01694"/>
    </source>
</evidence>
<dbReference type="GO" id="GO:0006508">
    <property type="term" value="P:proteolysis"/>
    <property type="evidence" value="ECO:0007669"/>
    <property type="project" value="UniProtKB-KW"/>
</dbReference>
<proteinExistence type="inferred from homology"/>
<evidence type="ECO:0000256" key="2">
    <source>
        <dbReference type="ARBA" id="ARBA00009045"/>
    </source>
</evidence>
<keyword evidence="5" id="KW-0378">Hydrolase</keyword>
<dbReference type="GO" id="GO:0016020">
    <property type="term" value="C:membrane"/>
    <property type="evidence" value="ECO:0007669"/>
    <property type="project" value="UniProtKB-SubCell"/>
</dbReference>
<feature type="transmembrane region" description="Helical" evidence="8">
    <location>
        <begin position="84"/>
        <end position="103"/>
    </location>
</feature>
<evidence type="ECO:0000256" key="1">
    <source>
        <dbReference type="ARBA" id="ARBA00004141"/>
    </source>
</evidence>